<dbReference type="EC" id="2.4.1.-" evidence="10"/>
<organism evidence="11 12">
    <name type="scientific">Chlamydomonas eustigma</name>
    <dbReference type="NCBI Taxonomy" id="1157962"/>
    <lineage>
        <taxon>Eukaryota</taxon>
        <taxon>Viridiplantae</taxon>
        <taxon>Chlorophyta</taxon>
        <taxon>core chlorophytes</taxon>
        <taxon>Chlorophyceae</taxon>
        <taxon>CS clade</taxon>
        <taxon>Chlamydomonadales</taxon>
        <taxon>Chlamydomonadaceae</taxon>
        <taxon>Chlamydomonas</taxon>
    </lineage>
</organism>
<dbReference type="Pfam" id="PF03155">
    <property type="entry name" value="Alg6_Alg8"/>
    <property type="match status" value="1"/>
</dbReference>
<evidence type="ECO:0000256" key="2">
    <source>
        <dbReference type="ARBA" id="ARBA00004922"/>
    </source>
</evidence>
<comment type="caution">
    <text evidence="11">The sequence shown here is derived from an EMBL/GenBank/DDBJ whole genome shotgun (WGS) entry which is preliminary data.</text>
</comment>
<comment type="similarity">
    <text evidence="3 10">Belongs to the ALG6/ALG8 glucosyltransferase family.</text>
</comment>
<keyword evidence="4 10" id="KW-0328">Glycosyltransferase</keyword>
<evidence type="ECO:0000256" key="5">
    <source>
        <dbReference type="ARBA" id="ARBA00022679"/>
    </source>
</evidence>
<dbReference type="STRING" id="1157962.A0A250XN89"/>
<feature type="transmembrane region" description="Helical" evidence="10">
    <location>
        <begin position="163"/>
        <end position="180"/>
    </location>
</feature>
<evidence type="ECO:0000256" key="7">
    <source>
        <dbReference type="ARBA" id="ARBA00022824"/>
    </source>
</evidence>
<keyword evidence="5 10" id="KW-0808">Transferase</keyword>
<dbReference type="OrthoDB" id="4983at2759"/>
<protein>
    <recommendedName>
        <fullName evidence="10">Alpha-1,3-glucosyltransferase</fullName>
        <ecNumber evidence="10">2.4.1.-</ecNumber>
    </recommendedName>
</protein>
<dbReference type="AlphaFoldDB" id="A0A250XN89"/>
<evidence type="ECO:0000256" key="1">
    <source>
        <dbReference type="ARBA" id="ARBA00004477"/>
    </source>
</evidence>
<reference evidence="11 12" key="1">
    <citation type="submission" date="2017-08" db="EMBL/GenBank/DDBJ databases">
        <title>Acidophilic green algal genome provides insights into adaptation to an acidic environment.</title>
        <authorList>
            <person name="Hirooka S."/>
            <person name="Hirose Y."/>
            <person name="Kanesaki Y."/>
            <person name="Higuchi S."/>
            <person name="Fujiwara T."/>
            <person name="Onuma R."/>
            <person name="Era A."/>
            <person name="Ohbayashi R."/>
            <person name="Uzuka A."/>
            <person name="Nozaki H."/>
            <person name="Yoshikawa H."/>
            <person name="Miyagishima S.Y."/>
        </authorList>
    </citation>
    <scope>NUCLEOTIDE SEQUENCE [LARGE SCALE GENOMIC DNA]</scope>
    <source>
        <strain evidence="11 12">NIES-2499</strain>
    </source>
</reference>
<sequence length="285" mass="31675">MGLFYAPAFFAHLLGWCLQHRKLSSKVAAFVKLGLTVIVTFALCWAPCIRSPGDTYTILRRIFPIKRGLFEDYVANFWCATSVLIKWKSILPQDLTLKLCAGITLLTSAPSMLHQMMRPSPRGLLMCMANTSMAFFMFSFQVHEKSILLPLLPMTLLAASEPTLVMWSPLMAMLSMYPLLHRDGVIMAYSATALVYLAAMAPSSEQALQVLLFSKTRKQVPEAPIDNAATASGSFDAHPSCGPPSLHKSSHIEGMVHSKSHDSGLDHESKMFFGRTRQLCIKVRY</sequence>
<evidence type="ECO:0000256" key="9">
    <source>
        <dbReference type="ARBA" id="ARBA00023136"/>
    </source>
</evidence>
<dbReference type="InterPro" id="IPR004856">
    <property type="entry name" value="Glyco_trans_ALG6/ALG8"/>
</dbReference>
<keyword evidence="12" id="KW-1185">Reference proteome</keyword>
<gene>
    <name evidence="11" type="ORF">CEUSTIGMA_g11975.t1</name>
</gene>
<dbReference type="EMBL" id="BEGY01000128">
    <property type="protein sequence ID" value="GAX84554.1"/>
    <property type="molecule type" value="Genomic_DNA"/>
</dbReference>
<evidence type="ECO:0000256" key="8">
    <source>
        <dbReference type="ARBA" id="ARBA00022989"/>
    </source>
</evidence>
<evidence type="ECO:0000256" key="6">
    <source>
        <dbReference type="ARBA" id="ARBA00022692"/>
    </source>
</evidence>
<comment type="subcellular location">
    <subcellularLocation>
        <location evidence="1 10">Endoplasmic reticulum membrane</location>
        <topology evidence="1 10">Multi-pass membrane protein</topology>
    </subcellularLocation>
</comment>
<keyword evidence="8 10" id="KW-1133">Transmembrane helix</keyword>
<evidence type="ECO:0000256" key="3">
    <source>
        <dbReference type="ARBA" id="ARBA00008715"/>
    </source>
</evidence>
<keyword evidence="6 10" id="KW-0812">Transmembrane</keyword>
<name>A0A250XN89_9CHLO</name>
<comment type="caution">
    <text evidence="10">Lacks conserved residue(s) required for the propagation of feature annotation.</text>
</comment>
<comment type="pathway">
    <text evidence="2 10">Protein modification; protein glycosylation.</text>
</comment>
<dbReference type="GO" id="GO:0005789">
    <property type="term" value="C:endoplasmic reticulum membrane"/>
    <property type="evidence" value="ECO:0007669"/>
    <property type="project" value="UniProtKB-SubCell"/>
</dbReference>
<dbReference type="Proteomes" id="UP000232323">
    <property type="component" value="Unassembled WGS sequence"/>
</dbReference>
<evidence type="ECO:0000256" key="4">
    <source>
        <dbReference type="ARBA" id="ARBA00022676"/>
    </source>
</evidence>
<proteinExistence type="inferred from homology"/>
<dbReference type="PANTHER" id="PTHR12413:SF1">
    <property type="entry name" value="DOLICHYL PYROPHOSPHATE MAN9GLCNAC2 ALPHA-1,3-GLUCOSYLTRANSFERASE"/>
    <property type="match status" value="1"/>
</dbReference>
<keyword evidence="7 10" id="KW-0256">Endoplasmic reticulum</keyword>
<feature type="transmembrane region" description="Helical" evidence="10">
    <location>
        <begin position="125"/>
        <end position="143"/>
    </location>
</feature>
<dbReference type="PANTHER" id="PTHR12413">
    <property type="entry name" value="DOLICHYL GLYCOSYLTRANSFERASE"/>
    <property type="match status" value="1"/>
</dbReference>
<dbReference type="UniPathway" id="UPA00378"/>
<evidence type="ECO:0000313" key="11">
    <source>
        <dbReference type="EMBL" id="GAX84554.1"/>
    </source>
</evidence>
<evidence type="ECO:0000256" key="10">
    <source>
        <dbReference type="RuleBase" id="RU363110"/>
    </source>
</evidence>
<dbReference type="GO" id="GO:0042281">
    <property type="term" value="F:dolichyl pyrophosphate Man9GlcNAc2 alpha-1,3-glucosyltransferase activity"/>
    <property type="evidence" value="ECO:0007669"/>
    <property type="project" value="TreeGrafter"/>
</dbReference>
<keyword evidence="9 10" id="KW-0472">Membrane</keyword>
<evidence type="ECO:0000313" key="12">
    <source>
        <dbReference type="Proteomes" id="UP000232323"/>
    </source>
</evidence>
<feature type="transmembrane region" description="Helical" evidence="10">
    <location>
        <begin position="29"/>
        <end position="49"/>
    </location>
</feature>
<accession>A0A250XN89</accession>